<proteinExistence type="predicted"/>
<keyword evidence="1" id="KW-0175">Coiled coil</keyword>
<organism evidence="2 3">
    <name type="scientific">Tagetes erecta</name>
    <name type="common">African marigold</name>
    <dbReference type="NCBI Taxonomy" id="13708"/>
    <lineage>
        <taxon>Eukaryota</taxon>
        <taxon>Viridiplantae</taxon>
        <taxon>Streptophyta</taxon>
        <taxon>Embryophyta</taxon>
        <taxon>Tracheophyta</taxon>
        <taxon>Spermatophyta</taxon>
        <taxon>Magnoliopsida</taxon>
        <taxon>eudicotyledons</taxon>
        <taxon>Gunneridae</taxon>
        <taxon>Pentapetalae</taxon>
        <taxon>asterids</taxon>
        <taxon>campanulids</taxon>
        <taxon>Asterales</taxon>
        <taxon>Asteraceae</taxon>
        <taxon>Asteroideae</taxon>
        <taxon>Heliantheae alliance</taxon>
        <taxon>Tageteae</taxon>
        <taxon>Tagetes</taxon>
    </lineage>
</organism>
<gene>
    <name evidence="2" type="ORF">QVD17_38080</name>
</gene>
<evidence type="ECO:0000313" key="3">
    <source>
        <dbReference type="Proteomes" id="UP001229421"/>
    </source>
</evidence>
<dbReference type="AlphaFoldDB" id="A0AAD8JV65"/>
<feature type="coiled-coil region" evidence="1">
    <location>
        <begin position="158"/>
        <end position="192"/>
    </location>
</feature>
<protein>
    <submittedName>
        <fullName evidence="2">Uncharacterized protein</fullName>
    </submittedName>
</protein>
<sequence>MELMVQDLNDMNPDDAEEMDIQWNMVMMAYRTQRQMKSNRNFNKPSLNKKFGFDKSKITQNTVSSNQTSTSNNQFENNKAMCATYNGEFDWSAYGSEIEKEFALMAQNVDAEKIQESEDATSKYPPLPDDMKENVCSKACLDEVTHYKTHSFIANDKLQAEIKSHKKTKEEKKDFEKKIKSLTDDLKESKAQEQILKSSITILEESFGKCQMEKWLASQKEGKNGNGLGFSQVTYKVTPPPVNSEQLPKLMTNPLPSDFIPHDYSTEAQAKERSFVQNSYSSDDFESFKINKEVKIEHDAKKLKEGHPMKTSQYEPKPNLNQNWFIFKLKNLMVL</sequence>
<keyword evidence="3" id="KW-1185">Reference proteome</keyword>
<dbReference type="EMBL" id="JAUHHV010000010">
    <property type="protein sequence ID" value="KAK1411530.1"/>
    <property type="molecule type" value="Genomic_DNA"/>
</dbReference>
<dbReference type="Proteomes" id="UP001229421">
    <property type="component" value="Unassembled WGS sequence"/>
</dbReference>
<reference evidence="2" key="1">
    <citation type="journal article" date="2023" name="bioRxiv">
        <title>Improved chromosome-level genome assembly for marigold (Tagetes erecta).</title>
        <authorList>
            <person name="Jiang F."/>
            <person name="Yuan L."/>
            <person name="Wang S."/>
            <person name="Wang H."/>
            <person name="Xu D."/>
            <person name="Wang A."/>
            <person name="Fan W."/>
        </authorList>
    </citation>
    <scope>NUCLEOTIDE SEQUENCE</scope>
    <source>
        <strain evidence="2">WSJ</strain>
        <tissue evidence="2">Leaf</tissue>
    </source>
</reference>
<name>A0AAD8JV65_TARER</name>
<accession>A0AAD8JV65</accession>
<evidence type="ECO:0000313" key="2">
    <source>
        <dbReference type="EMBL" id="KAK1411530.1"/>
    </source>
</evidence>
<evidence type="ECO:0000256" key="1">
    <source>
        <dbReference type="SAM" id="Coils"/>
    </source>
</evidence>
<comment type="caution">
    <text evidence="2">The sequence shown here is derived from an EMBL/GenBank/DDBJ whole genome shotgun (WGS) entry which is preliminary data.</text>
</comment>